<dbReference type="EMBL" id="SMBT01000005">
    <property type="protein sequence ID" value="TCU86901.1"/>
    <property type="molecule type" value="Genomic_DNA"/>
</dbReference>
<evidence type="ECO:0000313" key="2">
    <source>
        <dbReference type="EMBL" id="TCU86901.1"/>
    </source>
</evidence>
<dbReference type="EMBL" id="UGHR01000001">
    <property type="protein sequence ID" value="STQ90232.1"/>
    <property type="molecule type" value="Genomic_DNA"/>
</dbReference>
<keyword evidence="4" id="KW-1185">Reference proteome</keyword>
<accession>A0A377Q5X9</accession>
<reference evidence="2 4" key="2">
    <citation type="submission" date="2019-03" db="EMBL/GenBank/DDBJ databases">
        <title>Genomic Encyclopedia of Type Strains, Phase IV (KMG-IV): sequencing the most valuable type-strain genomes for metagenomic binning, comparative biology and taxonomic classification.</title>
        <authorList>
            <person name="Goeker M."/>
        </authorList>
    </citation>
    <scope>NUCLEOTIDE SEQUENCE [LARGE SCALE GENOMIC DNA]</scope>
    <source>
        <strain evidence="2 4">DSM 3764</strain>
    </source>
</reference>
<dbReference type="Proteomes" id="UP000295794">
    <property type="component" value="Unassembled WGS sequence"/>
</dbReference>
<gene>
    <name evidence="2" type="ORF">EV682_10526</name>
    <name evidence="1" type="ORF">NCTC11159_01296</name>
</gene>
<evidence type="ECO:0000313" key="4">
    <source>
        <dbReference type="Proteomes" id="UP000295794"/>
    </source>
</evidence>
<organism evidence="1 3">
    <name type="scientific">Iodobacter fluviatilis</name>
    <dbReference type="NCBI Taxonomy" id="537"/>
    <lineage>
        <taxon>Bacteria</taxon>
        <taxon>Pseudomonadati</taxon>
        <taxon>Pseudomonadota</taxon>
        <taxon>Betaproteobacteria</taxon>
        <taxon>Neisseriales</taxon>
        <taxon>Chitinibacteraceae</taxon>
        <taxon>Iodobacter</taxon>
    </lineage>
</organism>
<evidence type="ECO:0000313" key="1">
    <source>
        <dbReference type="EMBL" id="STQ90232.1"/>
    </source>
</evidence>
<protein>
    <submittedName>
        <fullName evidence="1">Uncharacterized protein</fullName>
    </submittedName>
</protein>
<reference evidence="1 3" key="1">
    <citation type="submission" date="2018-06" db="EMBL/GenBank/DDBJ databases">
        <authorList>
            <consortium name="Pathogen Informatics"/>
            <person name="Doyle S."/>
        </authorList>
    </citation>
    <scope>NUCLEOTIDE SEQUENCE [LARGE SCALE GENOMIC DNA]</scope>
    <source>
        <strain evidence="1 3">NCTC11159</strain>
    </source>
</reference>
<evidence type="ECO:0000313" key="3">
    <source>
        <dbReference type="Proteomes" id="UP000255108"/>
    </source>
</evidence>
<sequence>MAAPKLPMGSGAVSHFALDIKSALGCSDLFVSIFLLRSESRICWDFIN</sequence>
<proteinExistence type="predicted"/>
<dbReference type="Proteomes" id="UP000255108">
    <property type="component" value="Unassembled WGS sequence"/>
</dbReference>
<name>A0A377Q5X9_9NEIS</name>
<dbReference type="AlphaFoldDB" id="A0A377Q5X9"/>